<organism evidence="2 3">
    <name type="scientific">Actinoallomurus iriomotensis</name>
    <dbReference type="NCBI Taxonomy" id="478107"/>
    <lineage>
        <taxon>Bacteria</taxon>
        <taxon>Bacillati</taxon>
        <taxon>Actinomycetota</taxon>
        <taxon>Actinomycetes</taxon>
        <taxon>Streptosporangiales</taxon>
        <taxon>Thermomonosporaceae</taxon>
        <taxon>Actinoallomurus</taxon>
    </lineage>
</organism>
<keyword evidence="1" id="KW-0732">Signal</keyword>
<feature type="signal peptide" evidence="1">
    <location>
        <begin position="1"/>
        <end position="24"/>
    </location>
</feature>
<dbReference type="SUPFAM" id="SSF51126">
    <property type="entry name" value="Pectin lyase-like"/>
    <property type="match status" value="1"/>
</dbReference>
<gene>
    <name evidence="2" type="ORF">Airi02_038020</name>
</gene>
<dbReference type="Proteomes" id="UP001165074">
    <property type="component" value="Unassembled WGS sequence"/>
</dbReference>
<feature type="chain" id="PRO_5040753276" description="Polymorphic outer membrane protein" evidence="1">
    <location>
        <begin position="25"/>
        <end position="308"/>
    </location>
</feature>
<dbReference type="AlphaFoldDB" id="A0A9W6S2A9"/>
<evidence type="ECO:0000313" key="2">
    <source>
        <dbReference type="EMBL" id="GLY85873.1"/>
    </source>
</evidence>
<name>A0A9W6S2A9_9ACTN</name>
<reference evidence="2" key="1">
    <citation type="submission" date="2023-03" db="EMBL/GenBank/DDBJ databases">
        <title>Actinoallomurus iriomotensis NBRC 103684.</title>
        <authorList>
            <person name="Ichikawa N."/>
            <person name="Sato H."/>
            <person name="Tonouchi N."/>
        </authorList>
    </citation>
    <scope>NUCLEOTIDE SEQUENCE</scope>
    <source>
        <strain evidence="2">NBRC 103684</strain>
    </source>
</reference>
<proteinExistence type="predicted"/>
<sequence length="308" mass="30849">MGSAIRVSGGIAAAALMMTGMAVAQPAYARQIVYVPCNTAALIAAVNGLDTIGSGTLRLASNCDYALTAPSATGRGPDGLLVTGDISIIGGSSTRITRSATAAAFRVLEVGSGARLYLRNVFISGGLTDNTVPANDSGGGILNSRGTIVLSRTTVSGNTADNGAGISNDSGRLITSYTLIQNNSTRTGGGGGGGVYNDGAIMASNSIIRGNRANTNGGGLYNGQGGRAETYRTTIDHNTAGASGGGLYNTADARLLLRSTLVQLNSATNGGGIFNGGIPSRVSLNNSLIQHNTPNNCVPLGSLFGCTN</sequence>
<dbReference type="InterPro" id="IPR011050">
    <property type="entry name" value="Pectin_lyase_fold/virulence"/>
</dbReference>
<evidence type="ECO:0008006" key="4">
    <source>
        <dbReference type="Google" id="ProtNLM"/>
    </source>
</evidence>
<comment type="caution">
    <text evidence="2">The sequence shown here is derived from an EMBL/GenBank/DDBJ whole genome shotgun (WGS) entry which is preliminary data.</text>
</comment>
<keyword evidence="3" id="KW-1185">Reference proteome</keyword>
<dbReference type="EMBL" id="BSTK01000005">
    <property type="protein sequence ID" value="GLY85873.1"/>
    <property type="molecule type" value="Genomic_DNA"/>
</dbReference>
<accession>A0A9W6S2A9</accession>
<evidence type="ECO:0000313" key="3">
    <source>
        <dbReference type="Proteomes" id="UP001165074"/>
    </source>
</evidence>
<protein>
    <recommendedName>
        <fullName evidence="4">Polymorphic outer membrane protein</fullName>
    </recommendedName>
</protein>
<evidence type="ECO:0000256" key="1">
    <source>
        <dbReference type="SAM" id="SignalP"/>
    </source>
</evidence>